<evidence type="ECO:0000256" key="8">
    <source>
        <dbReference type="ARBA" id="ARBA00023136"/>
    </source>
</evidence>
<dbReference type="Proteomes" id="UP000265020">
    <property type="component" value="Unassembled WGS sequence"/>
</dbReference>
<dbReference type="Pfam" id="PF13853">
    <property type="entry name" value="7tm_4"/>
    <property type="match status" value="1"/>
</dbReference>
<evidence type="ECO:0000256" key="1">
    <source>
        <dbReference type="ARBA" id="ARBA00004651"/>
    </source>
</evidence>
<feature type="transmembrane region" description="Helical" evidence="13">
    <location>
        <begin position="25"/>
        <end position="50"/>
    </location>
</feature>
<keyword evidence="11" id="KW-0325">Glycoprotein</keyword>
<keyword evidence="8 13" id="KW-0472">Membrane</keyword>
<reference evidence="15" key="2">
    <citation type="submission" date="2025-09" db="UniProtKB">
        <authorList>
            <consortium name="Ensembl"/>
        </authorList>
    </citation>
    <scope>IDENTIFICATION</scope>
</reference>
<dbReference type="GO" id="GO:0005886">
    <property type="term" value="C:plasma membrane"/>
    <property type="evidence" value="ECO:0007669"/>
    <property type="project" value="UniProtKB-SubCell"/>
</dbReference>
<dbReference type="InterPro" id="IPR000725">
    <property type="entry name" value="Olfact_rcpt"/>
</dbReference>
<keyword evidence="12" id="KW-0807">Transducer</keyword>
<evidence type="ECO:0000256" key="4">
    <source>
        <dbReference type="ARBA" id="ARBA00022692"/>
    </source>
</evidence>
<evidence type="ECO:0000256" key="2">
    <source>
        <dbReference type="ARBA" id="ARBA00022475"/>
    </source>
</evidence>
<dbReference type="AlphaFoldDB" id="A0A3Q2DZ02"/>
<dbReference type="GO" id="GO:0004984">
    <property type="term" value="F:olfactory receptor activity"/>
    <property type="evidence" value="ECO:0007669"/>
    <property type="project" value="InterPro"/>
</dbReference>
<accession>A0A3Q2DZ02</accession>
<feature type="transmembrane region" description="Helical" evidence="13">
    <location>
        <begin position="141"/>
        <end position="163"/>
    </location>
</feature>
<reference evidence="15" key="1">
    <citation type="submission" date="2025-08" db="UniProtKB">
        <authorList>
            <consortium name="Ensembl"/>
        </authorList>
    </citation>
    <scope>IDENTIFICATION</scope>
</reference>
<evidence type="ECO:0000256" key="7">
    <source>
        <dbReference type="ARBA" id="ARBA00023040"/>
    </source>
</evidence>
<dbReference type="GO" id="GO:0005549">
    <property type="term" value="F:odorant binding"/>
    <property type="evidence" value="ECO:0007669"/>
    <property type="project" value="TreeGrafter"/>
</dbReference>
<dbReference type="SUPFAM" id="SSF81321">
    <property type="entry name" value="Family A G protein-coupled receptor-like"/>
    <property type="match status" value="1"/>
</dbReference>
<dbReference type="Gene3D" id="1.20.1070.10">
    <property type="entry name" value="Rhodopsin 7-helix transmembrane proteins"/>
    <property type="match status" value="1"/>
</dbReference>
<organism evidence="15 16">
    <name type="scientific">Cyprinodon variegatus</name>
    <name type="common">Sheepshead minnow</name>
    <dbReference type="NCBI Taxonomy" id="28743"/>
    <lineage>
        <taxon>Eukaryota</taxon>
        <taxon>Metazoa</taxon>
        <taxon>Chordata</taxon>
        <taxon>Craniata</taxon>
        <taxon>Vertebrata</taxon>
        <taxon>Euteleostomi</taxon>
        <taxon>Actinopterygii</taxon>
        <taxon>Neopterygii</taxon>
        <taxon>Teleostei</taxon>
        <taxon>Neoteleostei</taxon>
        <taxon>Acanthomorphata</taxon>
        <taxon>Ovalentaria</taxon>
        <taxon>Atherinomorphae</taxon>
        <taxon>Cyprinodontiformes</taxon>
        <taxon>Cyprinodontidae</taxon>
        <taxon>Cyprinodon</taxon>
    </lineage>
</organism>
<evidence type="ECO:0000256" key="12">
    <source>
        <dbReference type="ARBA" id="ARBA00023224"/>
    </source>
</evidence>
<keyword evidence="9" id="KW-1015">Disulfide bond</keyword>
<dbReference type="PRINTS" id="PR00245">
    <property type="entry name" value="OLFACTORYR"/>
</dbReference>
<dbReference type="GO" id="GO:0004930">
    <property type="term" value="F:G protein-coupled receptor activity"/>
    <property type="evidence" value="ECO:0007669"/>
    <property type="project" value="UniProtKB-KW"/>
</dbReference>
<evidence type="ECO:0000256" key="3">
    <source>
        <dbReference type="ARBA" id="ARBA00022606"/>
    </source>
</evidence>
<keyword evidence="4 13" id="KW-0812">Transmembrane</keyword>
<keyword evidence="5" id="KW-0552">Olfaction</keyword>
<dbReference type="PANTHER" id="PTHR26451:SF848">
    <property type="entry name" value="ODORANT RECEPTOR-RELATED"/>
    <property type="match status" value="1"/>
</dbReference>
<dbReference type="GeneTree" id="ENSGT00940000162761"/>
<evidence type="ECO:0000256" key="11">
    <source>
        <dbReference type="ARBA" id="ARBA00023180"/>
    </source>
</evidence>
<keyword evidence="16" id="KW-1185">Reference proteome</keyword>
<keyword evidence="7" id="KW-0297">G-protein coupled receptor</keyword>
<dbReference type="InterPro" id="IPR052921">
    <property type="entry name" value="GPCR1_Superfamily_Member"/>
</dbReference>
<evidence type="ECO:0000256" key="10">
    <source>
        <dbReference type="ARBA" id="ARBA00023170"/>
    </source>
</evidence>
<dbReference type="PROSITE" id="PS50262">
    <property type="entry name" value="G_PROTEIN_RECEP_F1_2"/>
    <property type="match status" value="1"/>
</dbReference>
<dbReference type="PRINTS" id="PR00237">
    <property type="entry name" value="GPCRRHODOPSN"/>
</dbReference>
<evidence type="ECO:0000256" key="9">
    <source>
        <dbReference type="ARBA" id="ARBA00023157"/>
    </source>
</evidence>
<feature type="transmembrane region" description="Helical" evidence="13">
    <location>
        <begin position="93"/>
        <end position="121"/>
    </location>
</feature>
<keyword evidence="3" id="KW-0716">Sensory transduction</keyword>
<dbReference type="InterPro" id="IPR017452">
    <property type="entry name" value="GPCR_Rhodpsn_7TM"/>
</dbReference>
<evidence type="ECO:0000256" key="13">
    <source>
        <dbReference type="SAM" id="Phobius"/>
    </source>
</evidence>
<feature type="transmembrane region" description="Helical" evidence="13">
    <location>
        <begin position="197"/>
        <end position="219"/>
    </location>
</feature>
<evidence type="ECO:0000256" key="5">
    <source>
        <dbReference type="ARBA" id="ARBA00022725"/>
    </source>
</evidence>
<dbReference type="FunFam" id="1.20.1070.10:FF:000024">
    <property type="entry name" value="Olfactory receptor"/>
    <property type="match status" value="1"/>
</dbReference>
<name>A0A3Q2DZ02_CYPVA</name>
<dbReference type="OMA" id="FMIMNLG"/>
<evidence type="ECO:0000313" key="16">
    <source>
        <dbReference type="Proteomes" id="UP000265020"/>
    </source>
</evidence>
<keyword evidence="6 13" id="KW-1133">Transmembrane helix</keyword>
<keyword evidence="10" id="KW-0675">Receptor</keyword>
<keyword evidence="2" id="KW-1003">Cell membrane</keyword>
<comment type="subcellular location">
    <subcellularLocation>
        <location evidence="1">Cell membrane</location>
        <topology evidence="1">Multi-pass membrane protein</topology>
    </subcellularLocation>
</comment>
<sequence length="324" mass="36798">MENITFNSPILQMEGLKVPEDSVQLVFFLFLFSYIFFMIMNLGILAIIFLEKNLHQPMYVLFCNLTVSDIIGSTHILPRLLSDILLPPAERLIGYYECVVQAFITHMFGTTSHTVLMVMAFDRYVAICHPLHYSTIMTRKIIVQLIVFSWGAPFVLVVILIGLTVRLNRCRTLITHAFCDNASLFKLSCESVVINNIYGLAFTVLLFATSIGCIVLTYGKITAVCLSTKNKSLSNKAVKTCSTHLVVYLIMSLSGVSSIVLHRFPQYSDYRKLSVILFVIVPGSLNPIIYGLQSREIRTFLYKIFLHQKSKPHMILLSYHKSYI</sequence>
<evidence type="ECO:0000259" key="14">
    <source>
        <dbReference type="PROSITE" id="PS50262"/>
    </source>
</evidence>
<evidence type="ECO:0000256" key="6">
    <source>
        <dbReference type="ARBA" id="ARBA00022989"/>
    </source>
</evidence>
<feature type="transmembrane region" description="Helical" evidence="13">
    <location>
        <begin position="240"/>
        <end position="261"/>
    </location>
</feature>
<proteinExistence type="predicted"/>
<evidence type="ECO:0000313" key="15">
    <source>
        <dbReference type="Ensembl" id="ENSCVAP00000025052.1"/>
    </source>
</evidence>
<feature type="transmembrane region" description="Helical" evidence="13">
    <location>
        <begin position="273"/>
        <end position="292"/>
    </location>
</feature>
<dbReference type="Ensembl" id="ENSCVAT00000002626.1">
    <property type="protein sequence ID" value="ENSCVAP00000025052.1"/>
    <property type="gene ID" value="ENSCVAG00000009538.1"/>
</dbReference>
<dbReference type="InterPro" id="IPR000276">
    <property type="entry name" value="GPCR_Rhodpsn"/>
</dbReference>
<dbReference type="PANTHER" id="PTHR26451">
    <property type="entry name" value="G_PROTEIN_RECEP_F1_2 DOMAIN-CONTAINING PROTEIN"/>
    <property type="match status" value="1"/>
</dbReference>
<feature type="domain" description="G-protein coupled receptors family 1 profile" evidence="14">
    <location>
        <begin position="40"/>
        <end position="290"/>
    </location>
</feature>
<protein>
    <recommendedName>
        <fullName evidence="14">G-protein coupled receptors family 1 profile domain-containing protein</fullName>
    </recommendedName>
</protein>